<gene>
    <name evidence="2" type="ordered locus">Dacet_0862</name>
</gene>
<accession>D4H5Z6</accession>
<sequence length="880" mass="99492">MIELPMSGFAGRRELKDKLAELLSQELVDESLIINVYGPEGVGKSTLVAAVVEGLHKKAFIADIDMNMRCLRFPENALFAIRQEIGPGIADSFALFDLLYLMRIERIHGKTQVPPSKFFYHNSAVLNSVFEKYKSDSHFSRNFYKAVEDGLLDEWFELYARKAVLRMFQAQNQLNWESLITAFAQGMKDYKKKTGKDMIIIVENADDIFEIDDSGNSWAVTIADKAQCGKFIYLSKTCLHPQKTGEHSLTLHLDNFDNDDGRAYFDSIGIDREAVVDTVLENTGGNPALASYCIETSDMMEERDGRPATPDIYESDAESIVHLHLSNLKSDVAVFAKVMSAVRLFDTELFEAVRAEFARDTDKRTLPMKVFTDMRFVERLGGGFYAVQRAYKQQAMKALDPETLENINYLAYRFHMSKLNSPEDFLNFPLHLYEALHHAKATLDIDGFIMWFRGIEKEYLSAEFFNMWLGMYEIVKEHVAEVLGSTHEETVSFSNTLAYLYLRAGRPINAEDTMKKTLDDFIAHFGKNTAETVLPMNKLASIYMQTGDYDAAESIYANGLKIREDALGKEHRDVADSLLRLANLYKQLDKKGESLAFVERAAVILNKGKEQNDDDRLEAEENMAEVYAETKNMAKAVQIYKKVCALKKEKFGEYAKETIRSQVKYAESVLKNGQPGKAVKVYEDVLDKTAKTFGGKSKAAAAAVNDLAFAYQKNKEYDKAEEMHKRALEIKNELYGDNHPSTATTVSNYAQLQYLVGDLASAEIGYKKATKVYETVLGRVHQKTALGFNNLGFLTSRMGHFDMAEKYYLDALNSKKALGEEKTVSFASTLNNLGELMFRMGRKEEAKGYLEKALEIYRDALGDEHSTTQVIIKNLAVVNK</sequence>
<dbReference type="EMBL" id="CP001968">
    <property type="protein sequence ID" value="ADD67642.1"/>
    <property type="molecule type" value="Genomic_DNA"/>
</dbReference>
<name>D4H5Z6_DENA2</name>
<keyword evidence="1" id="KW-0802">TPR repeat</keyword>
<evidence type="ECO:0000256" key="1">
    <source>
        <dbReference type="PROSITE-ProRule" id="PRU00339"/>
    </source>
</evidence>
<dbReference type="InterPro" id="IPR053137">
    <property type="entry name" value="NLR-like"/>
</dbReference>
<dbReference type="KEGG" id="dap:Dacet_0862"/>
<dbReference type="PROSITE" id="PS50005">
    <property type="entry name" value="TPR"/>
    <property type="match status" value="2"/>
</dbReference>
<dbReference type="AlphaFoldDB" id="D4H5Z6"/>
<dbReference type="PANTHER" id="PTHR46082">
    <property type="entry name" value="ATP/GTP-BINDING PROTEIN-RELATED"/>
    <property type="match status" value="1"/>
</dbReference>
<dbReference type="PANTHER" id="PTHR46082:SF6">
    <property type="entry name" value="AAA+ ATPASE DOMAIN-CONTAINING PROTEIN-RELATED"/>
    <property type="match status" value="1"/>
</dbReference>
<dbReference type="Pfam" id="PF13374">
    <property type="entry name" value="TPR_10"/>
    <property type="match status" value="2"/>
</dbReference>
<protein>
    <submittedName>
        <fullName evidence="2">Tetratricopeptide TPR_2 repeat protein</fullName>
    </submittedName>
</protein>
<dbReference type="HOGENOM" id="CLU_326989_0_0_0"/>
<dbReference type="InterPro" id="IPR011990">
    <property type="entry name" value="TPR-like_helical_dom_sf"/>
</dbReference>
<evidence type="ECO:0000313" key="2">
    <source>
        <dbReference type="EMBL" id="ADD67642.1"/>
    </source>
</evidence>
<dbReference type="SMART" id="SM00028">
    <property type="entry name" value="TPR"/>
    <property type="match status" value="7"/>
</dbReference>
<dbReference type="Gene3D" id="1.25.40.10">
    <property type="entry name" value="Tetratricopeptide repeat domain"/>
    <property type="match status" value="3"/>
</dbReference>
<dbReference type="PaxDb" id="522772-Dacet_0862"/>
<dbReference type="RefSeq" id="WP_013010173.1">
    <property type="nucleotide sequence ID" value="NC_013943.1"/>
</dbReference>
<dbReference type="InterPro" id="IPR019734">
    <property type="entry name" value="TPR_rpt"/>
</dbReference>
<dbReference type="SUPFAM" id="SSF48452">
    <property type="entry name" value="TPR-like"/>
    <property type="match status" value="2"/>
</dbReference>
<dbReference type="SUPFAM" id="SSF52540">
    <property type="entry name" value="P-loop containing nucleoside triphosphate hydrolases"/>
    <property type="match status" value="1"/>
</dbReference>
<organism evidence="2 3">
    <name type="scientific">Denitrovibrio acetiphilus (strain DSM 12809 / NBRC 114555 / N2460)</name>
    <dbReference type="NCBI Taxonomy" id="522772"/>
    <lineage>
        <taxon>Bacteria</taxon>
        <taxon>Pseudomonadati</taxon>
        <taxon>Deferribacterota</taxon>
        <taxon>Deferribacteres</taxon>
        <taxon>Deferribacterales</taxon>
        <taxon>Geovibrionaceae</taxon>
        <taxon>Denitrovibrio</taxon>
    </lineage>
</organism>
<dbReference type="eggNOG" id="COG0457">
    <property type="taxonomic scope" value="Bacteria"/>
</dbReference>
<dbReference type="OrthoDB" id="9787760at2"/>
<feature type="repeat" description="TPR" evidence="1">
    <location>
        <begin position="701"/>
        <end position="734"/>
    </location>
</feature>
<dbReference type="InterPro" id="IPR027417">
    <property type="entry name" value="P-loop_NTPase"/>
</dbReference>
<dbReference type="Gene3D" id="3.40.50.300">
    <property type="entry name" value="P-loop containing nucleotide triphosphate hydrolases"/>
    <property type="match status" value="1"/>
</dbReference>
<feature type="repeat" description="TPR" evidence="1">
    <location>
        <begin position="827"/>
        <end position="860"/>
    </location>
</feature>
<dbReference type="Pfam" id="PF13424">
    <property type="entry name" value="TPR_12"/>
    <property type="match status" value="2"/>
</dbReference>
<dbReference type="InParanoid" id="D4H5Z6"/>
<reference evidence="2 3" key="1">
    <citation type="journal article" date="2010" name="Stand. Genomic Sci.">
        <title>Complete genome sequence of Denitrovibrio acetiphilus type strain (N2460).</title>
        <authorList>
            <person name="Kiss H."/>
            <person name="Lang E."/>
            <person name="Lapidus A."/>
            <person name="Copeland A."/>
            <person name="Nolan M."/>
            <person name="Glavina Del Rio T."/>
            <person name="Chen F."/>
            <person name="Lucas S."/>
            <person name="Tice H."/>
            <person name="Cheng J.F."/>
            <person name="Han C."/>
            <person name="Goodwin L."/>
            <person name="Pitluck S."/>
            <person name="Liolios K."/>
            <person name="Pati A."/>
            <person name="Ivanova N."/>
            <person name="Mavromatis K."/>
            <person name="Chen A."/>
            <person name="Palaniappan K."/>
            <person name="Land M."/>
            <person name="Hauser L."/>
            <person name="Chang Y.J."/>
            <person name="Jeffries C.D."/>
            <person name="Detter J.C."/>
            <person name="Brettin T."/>
            <person name="Spring S."/>
            <person name="Rohde M."/>
            <person name="Goker M."/>
            <person name="Woyke T."/>
            <person name="Bristow J."/>
            <person name="Eisen J.A."/>
            <person name="Markowitz V."/>
            <person name="Hugenholtz P."/>
            <person name="Kyrpides N.C."/>
            <person name="Klenk H.P."/>
        </authorList>
    </citation>
    <scope>NUCLEOTIDE SEQUENCE [LARGE SCALE GENOMIC DNA]</scope>
    <source>
        <strain evidence="3">DSM 12809 / NBRC 114555 / N2460</strain>
    </source>
</reference>
<dbReference type="STRING" id="522772.Dacet_0862"/>
<proteinExistence type="predicted"/>
<keyword evidence="3" id="KW-1185">Reference proteome</keyword>
<dbReference type="Proteomes" id="UP000002012">
    <property type="component" value="Chromosome"/>
</dbReference>
<evidence type="ECO:0000313" key="3">
    <source>
        <dbReference type="Proteomes" id="UP000002012"/>
    </source>
</evidence>